<evidence type="ECO:0000256" key="8">
    <source>
        <dbReference type="HAMAP-Rule" id="MF_00137"/>
    </source>
</evidence>
<accession>A0A8H8WTF6</accession>
<dbReference type="PROSITE" id="PS01058">
    <property type="entry name" value="SAICAR_SYNTHETASE_2"/>
    <property type="match status" value="1"/>
</dbReference>
<dbReference type="InterPro" id="IPR028923">
    <property type="entry name" value="SAICAR_synt/ADE2_N"/>
</dbReference>
<dbReference type="GO" id="GO:0004639">
    <property type="term" value="F:phosphoribosylaminoimidazolesuccinocarboxamide synthase activity"/>
    <property type="evidence" value="ECO:0007669"/>
    <property type="project" value="UniProtKB-UniRule"/>
</dbReference>
<evidence type="ECO:0000313" key="10">
    <source>
        <dbReference type="EMBL" id="BCM83985.1"/>
    </source>
</evidence>
<sequence>MVKLMDTATLAPFSDYVLPEATLPELPGHYRGKVRDNYDLPDGRRILITSDRLSAFDRELAAIPLKGQVLTQTARYWFEKTRDICDNHVLAYPDPNVVVGRRLTILPVEIVVRGYLAGSTGTSVLTLYKAGQREMYGHRLPDGMRPHEALPQPIITPTTKAGHGDHDAPLSAAEILERGLLTEAQWHTLSEVALALFARGQALAAERGLILADTKYEFGTDADGRIVLADEIHTPDSSRYWFAQSYAARFEAGTLPESFDKDVVRNWVAARCDPYRDAVPAIPPEVVLQTAATYVSAFEAITGERFPLPDTREAPLERIRRNIAAYLAA</sequence>
<organism evidence="10 11">
    <name type="scientific">Methylobacterium indicum</name>
    <dbReference type="NCBI Taxonomy" id="1775910"/>
    <lineage>
        <taxon>Bacteria</taxon>
        <taxon>Pseudomonadati</taxon>
        <taxon>Pseudomonadota</taxon>
        <taxon>Alphaproteobacteria</taxon>
        <taxon>Hyphomicrobiales</taxon>
        <taxon>Methylobacteriaceae</taxon>
        <taxon>Methylobacterium</taxon>
    </lineage>
</organism>
<dbReference type="AlphaFoldDB" id="A0A8H8WTF6"/>
<dbReference type="NCBIfam" id="NF009251">
    <property type="entry name" value="PRK12607.1"/>
    <property type="match status" value="1"/>
</dbReference>
<dbReference type="UniPathway" id="UPA00074">
    <property type="reaction ID" value="UER00131"/>
</dbReference>
<dbReference type="HAMAP" id="MF_00137">
    <property type="entry name" value="SAICAR_synth"/>
    <property type="match status" value="1"/>
</dbReference>
<dbReference type="PROSITE" id="PS01057">
    <property type="entry name" value="SAICAR_SYNTHETASE_1"/>
    <property type="match status" value="1"/>
</dbReference>
<reference evidence="10" key="1">
    <citation type="submission" date="2020-11" db="EMBL/GenBank/DDBJ databases">
        <title>Complete genome sequence of a novel pathogenic Methylobacterium strain isolated from rice in Vietnam.</title>
        <authorList>
            <person name="Lai K."/>
            <person name="Okazaki S."/>
            <person name="Higashi K."/>
            <person name="Mori H."/>
            <person name="Toyoda A."/>
            <person name="Kurokawa K."/>
        </authorList>
    </citation>
    <scope>NUCLEOTIDE SEQUENCE</scope>
    <source>
        <strain evidence="10">VL1</strain>
    </source>
</reference>
<comment type="similarity">
    <text evidence="2 8">Belongs to the SAICAR synthetase family.</text>
</comment>
<dbReference type="InterPro" id="IPR018236">
    <property type="entry name" value="SAICAR_synthetase_CS"/>
</dbReference>
<dbReference type="NCBIfam" id="NF010568">
    <property type="entry name" value="PRK13961.1"/>
    <property type="match status" value="1"/>
</dbReference>
<evidence type="ECO:0000256" key="2">
    <source>
        <dbReference type="ARBA" id="ARBA00010190"/>
    </source>
</evidence>
<dbReference type="Proteomes" id="UP000663508">
    <property type="component" value="Chromosome"/>
</dbReference>
<keyword evidence="5 8" id="KW-0658">Purine biosynthesis</keyword>
<dbReference type="GO" id="GO:0006189">
    <property type="term" value="P:'de novo' IMP biosynthetic process"/>
    <property type="evidence" value="ECO:0007669"/>
    <property type="project" value="UniProtKB-UniRule"/>
</dbReference>
<name>A0A8H8WTF6_9HYPH</name>
<keyword evidence="3 8" id="KW-0436">Ligase</keyword>
<evidence type="ECO:0000259" key="9">
    <source>
        <dbReference type="Pfam" id="PF01259"/>
    </source>
</evidence>
<evidence type="ECO:0000256" key="6">
    <source>
        <dbReference type="ARBA" id="ARBA00022840"/>
    </source>
</evidence>
<evidence type="ECO:0000313" key="11">
    <source>
        <dbReference type="Proteomes" id="UP000663508"/>
    </source>
</evidence>
<dbReference type="PANTHER" id="PTHR43700:SF1">
    <property type="entry name" value="PHOSPHORIBOSYLAMINOIMIDAZOLE-SUCCINOCARBOXAMIDE SYNTHASE"/>
    <property type="match status" value="1"/>
</dbReference>
<keyword evidence="4 8" id="KW-0547">Nucleotide-binding</keyword>
<protein>
    <recommendedName>
        <fullName evidence="8">Phosphoribosylaminoimidazole-succinocarboxamide synthase</fullName>
        <ecNumber evidence="8">6.3.2.6</ecNumber>
    </recommendedName>
    <alternativeName>
        <fullName evidence="8">SAICAR synthetase</fullName>
    </alternativeName>
</protein>
<dbReference type="GO" id="GO:0005737">
    <property type="term" value="C:cytoplasm"/>
    <property type="evidence" value="ECO:0007669"/>
    <property type="project" value="TreeGrafter"/>
</dbReference>
<dbReference type="PANTHER" id="PTHR43700">
    <property type="entry name" value="PHOSPHORIBOSYLAMINOIMIDAZOLE-SUCCINOCARBOXAMIDE SYNTHASE"/>
    <property type="match status" value="1"/>
</dbReference>
<dbReference type="CDD" id="cd01414">
    <property type="entry name" value="SAICAR_synt_Sc"/>
    <property type="match status" value="1"/>
</dbReference>
<comment type="pathway">
    <text evidence="1 8">Purine metabolism; IMP biosynthesis via de novo pathway; 5-amino-1-(5-phospho-D-ribosyl)imidazole-4-carboxamide from 5-amino-1-(5-phospho-D-ribosyl)imidazole-4-carboxylate: step 1/2.</text>
</comment>
<gene>
    <name evidence="8 10" type="primary">purC</name>
    <name evidence="10" type="ORF">mvi_24460</name>
</gene>
<dbReference type="Pfam" id="PF01259">
    <property type="entry name" value="SAICAR_synt"/>
    <property type="match status" value="1"/>
</dbReference>
<evidence type="ECO:0000256" key="5">
    <source>
        <dbReference type="ARBA" id="ARBA00022755"/>
    </source>
</evidence>
<evidence type="ECO:0000256" key="3">
    <source>
        <dbReference type="ARBA" id="ARBA00022598"/>
    </source>
</evidence>
<comment type="catalytic activity">
    <reaction evidence="7 8">
        <text>5-amino-1-(5-phospho-D-ribosyl)imidazole-4-carboxylate + L-aspartate + ATP = (2S)-2-[5-amino-1-(5-phospho-beta-D-ribosyl)imidazole-4-carboxamido]succinate + ADP + phosphate + 2 H(+)</text>
        <dbReference type="Rhea" id="RHEA:22628"/>
        <dbReference type="ChEBI" id="CHEBI:15378"/>
        <dbReference type="ChEBI" id="CHEBI:29991"/>
        <dbReference type="ChEBI" id="CHEBI:30616"/>
        <dbReference type="ChEBI" id="CHEBI:43474"/>
        <dbReference type="ChEBI" id="CHEBI:58443"/>
        <dbReference type="ChEBI" id="CHEBI:77657"/>
        <dbReference type="ChEBI" id="CHEBI:456216"/>
        <dbReference type="EC" id="6.3.2.6"/>
    </reaction>
</comment>
<feature type="domain" description="SAICAR synthetase/ADE2 N-terminal" evidence="9">
    <location>
        <begin position="30"/>
        <end position="280"/>
    </location>
</feature>
<dbReference type="EMBL" id="AP024145">
    <property type="protein sequence ID" value="BCM83985.1"/>
    <property type="molecule type" value="Genomic_DNA"/>
</dbReference>
<evidence type="ECO:0000256" key="7">
    <source>
        <dbReference type="ARBA" id="ARBA00048475"/>
    </source>
</evidence>
<dbReference type="KEGG" id="mind:mvi_24460"/>
<evidence type="ECO:0000256" key="1">
    <source>
        <dbReference type="ARBA" id="ARBA00004672"/>
    </source>
</evidence>
<keyword evidence="6 8" id="KW-0067">ATP-binding</keyword>
<dbReference type="Gene3D" id="3.30.470.20">
    <property type="entry name" value="ATP-grasp fold, B domain"/>
    <property type="match status" value="1"/>
</dbReference>
<dbReference type="GO" id="GO:0005524">
    <property type="term" value="F:ATP binding"/>
    <property type="evidence" value="ECO:0007669"/>
    <property type="project" value="UniProtKB-KW"/>
</dbReference>
<dbReference type="Gene3D" id="3.30.200.20">
    <property type="entry name" value="Phosphorylase Kinase, domain 1"/>
    <property type="match status" value="1"/>
</dbReference>
<evidence type="ECO:0000256" key="4">
    <source>
        <dbReference type="ARBA" id="ARBA00022741"/>
    </source>
</evidence>
<dbReference type="SUPFAM" id="SSF56104">
    <property type="entry name" value="SAICAR synthase-like"/>
    <property type="match status" value="1"/>
</dbReference>
<proteinExistence type="inferred from homology"/>
<dbReference type="EC" id="6.3.2.6" evidence="8"/>